<evidence type="ECO:0000313" key="6">
    <source>
        <dbReference type="Proteomes" id="UP000297776"/>
    </source>
</evidence>
<feature type="transmembrane region" description="Helical" evidence="3">
    <location>
        <begin position="92"/>
        <end position="114"/>
    </location>
</feature>
<feature type="domain" description="EamA" evidence="4">
    <location>
        <begin position="4"/>
        <end position="138"/>
    </location>
</feature>
<feature type="domain" description="EamA" evidence="4">
    <location>
        <begin position="151"/>
        <end position="283"/>
    </location>
</feature>
<dbReference type="InterPro" id="IPR037185">
    <property type="entry name" value="EmrE-like"/>
</dbReference>
<dbReference type="AlphaFoldDB" id="A0A4Y8LD84"/>
<feature type="transmembrane region" description="Helical" evidence="3">
    <location>
        <begin position="33"/>
        <end position="54"/>
    </location>
</feature>
<dbReference type="PANTHER" id="PTHR22911">
    <property type="entry name" value="ACYL-MALONYL CONDENSING ENZYME-RELATED"/>
    <property type="match status" value="1"/>
</dbReference>
<evidence type="ECO:0000256" key="2">
    <source>
        <dbReference type="ARBA" id="ARBA00007362"/>
    </source>
</evidence>
<feature type="transmembrane region" description="Helical" evidence="3">
    <location>
        <begin position="147"/>
        <end position="170"/>
    </location>
</feature>
<keyword evidence="3" id="KW-1133">Transmembrane helix</keyword>
<feature type="transmembrane region" description="Helical" evidence="3">
    <location>
        <begin position="212"/>
        <end position="232"/>
    </location>
</feature>
<dbReference type="OrthoDB" id="9814238at2"/>
<dbReference type="GO" id="GO:0016020">
    <property type="term" value="C:membrane"/>
    <property type="evidence" value="ECO:0007669"/>
    <property type="project" value="InterPro"/>
</dbReference>
<comment type="subcellular location">
    <subcellularLocation>
        <location evidence="1">Endomembrane system</location>
        <topology evidence="1">Multi-pass membrane protein</topology>
    </subcellularLocation>
</comment>
<keyword evidence="3" id="KW-0812">Transmembrane</keyword>
<feature type="transmembrane region" description="Helical" evidence="3">
    <location>
        <begin position="182"/>
        <end position="200"/>
    </location>
</feature>
<sequence>MKFSGVWLIIIAAVLWGISGGIADILMEKEWEATVISFFRGAVGLIFFSIWFFSRFKQSRGMSVKLVTWSILAGVGVAGNFTFYFLSIENSSMAVAATLMYTAPIFVLLISFIFHIERSTWFKWGCIGSVLIGIIMLTGAYDLGSLSVGVIGASAGLAAGLSYAMFIFGFKYASDAGKPQTSLTIAFFTFSIILFLISDQQQLAKAVTSGDIGWFILIGVLGGGISFILYVFGIRHTTATTASMVAMVEPVTASLFGVLLLGDALTIPQTAGMVLILATVTYLSKNKAASPILLSTFIILLSF</sequence>
<dbReference type="Gene3D" id="1.10.3730.20">
    <property type="match status" value="2"/>
</dbReference>
<dbReference type="RefSeq" id="WP_134381907.1">
    <property type="nucleotide sequence ID" value="NZ_SORX01000006.1"/>
</dbReference>
<reference evidence="5 6" key="1">
    <citation type="submission" date="2019-03" db="EMBL/GenBank/DDBJ databases">
        <authorList>
            <person name="Yang Y."/>
        </authorList>
    </citation>
    <scope>NUCLEOTIDE SEQUENCE [LARGE SCALE GENOMIC DNA]</scope>
    <source>
        <strain evidence="5 6">ASL-1</strain>
    </source>
</reference>
<dbReference type="PANTHER" id="PTHR22911:SF79">
    <property type="entry name" value="MOBA-LIKE NTP TRANSFERASE DOMAIN-CONTAINING PROTEIN"/>
    <property type="match status" value="1"/>
</dbReference>
<dbReference type="Pfam" id="PF00892">
    <property type="entry name" value="EamA"/>
    <property type="match status" value="2"/>
</dbReference>
<keyword evidence="3" id="KW-0472">Membrane</keyword>
<dbReference type="Proteomes" id="UP000297776">
    <property type="component" value="Unassembled WGS sequence"/>
</dbReference>
<keyword evidence="6" id="KW-1185">Reference proteome</keyword>
<feature type="transmembrane region" description="Helical" evidence="3">
    <location>
        <begin position="66"/>
        <end position="86"/>
    </location>
</feature>
<evidence type="ECO:0000313" key="5">
    <source>
        <dbReference type="EMBL" id="TFE00588.1"/>
    </source>
</evidence>
<comment type="caution">
    <text evidence="5">The sequence shown here is derived from an EMBL/GenBank/DDBJ whole genome shotgun (WGS) entry which is preliminary data.</text>
</comment>
<feature type="transmembrane region" description="Helical" evidence="3">
    <location>
        <begin position="121"/>
        <end position="141"/>
    </location>
</feature>
<evidence type="ECO:0000259" key="4">
    <source>
        <dbReference type="Pfam" id="PF00892"/>
    </source>
</evidence>
<gene>
    <name evidence="5" type="ORF">E2626_11470</name>
</gene>
<dbReference type="InterPro" id="IPR000620">
    <property type="entry name" value="EamA_dom"/>
</dbReference>
<protein>
    <submittedName>
        <fullName evidence="5">DMT family transporter</fullName>
    </submittedName>
</protein>
<accession>A0A4Y8LD84</accession>
<evidence type="ECO:0000256" key="1">
    <source>
        <dbReference type="ARBA" id="ARBA00004127"/>
    </source>
</evidence>
<name>A0A4Y8LD84_9BACL</name>
<dbReference type="SUPFAM" id="SSF103481">
    <property type="entry name" value="Multidrug resistance efflux transporter EmrE"/>
    <property type="match status" value="2"/>
</dbReference>
<comment type="similarity">
    <text evidence="2">Belongs to the EamA transporter family.</text>
</comment>
<dbReference type="EMBL" id="SORX01000006">
    <property type="protein sequence ID" value="TFE00588.1"/>
    <property type="molecule type" value="Genomic_DNA"/>
</dbReference>
<evidence type="ECO:0000256" key="3">
    <source>
        <dbReference type="SAM" id="Phobius"/>
    </source>
</evidence>
<proteinExistence type="inferred from homology"/>
<organism evidence="5 6">
    <name type="scientific">Jeotgalibacillus salarius</name>
    <dbReference type="NCBI Taxonomy" id="546023"/>
    <lineage>
        <taxon>Bacteria</taxon>
        <taxon>Bacillati</taxon>
        <taxon>Bacillota</taxon>
        <taxon>Bacilli</taxon>
        <taxon>Bacillales</taxon>
        <taxon>Caryophanaceae</taxon>
        <taxon>Jeotgalibacillus</taxon>
    </lineage>
</organism>